<keyword evidence="6" id="KW-0482">Metalloprotease</keyword>
<accession>A0ABW6C3H7</accession>
<keyword evidence="3" id="KW-0479">Metal-binding</keyword>
<evidence type="ECO:0000256" key="1">
    <source>
        <dbReference type="ARBA" id="ARBA00001947"/>
    </source>
</evidence>
<dbReference type="Pfam" id="PF07998">
    <property type="entry name" value="Peptidase_M54"/>
    <property type="match status" value="1"/>
</dbReference>
<dbReference type="PANTHER" id="PTHR15910">
    <property type="entry name" value="ARCHAEMETZINCIN"/>
    <property type="match status" value="1"/>
</dbReference>
<name>A0ABW6C3H7_9BACT</name>
<comment type="cofactor">
    <cofactor evidence="1">
        <name>Zn(2+)</name>
        <dbReference type="ChEBI" id="CHEBI:29105"/>
    </cofactor>
</comment>
<dbReference type="EMBL" id="JBHUOX010000039">
    <property type="protein sequence ID" value="MFD3003732.1"/>
    <property type="molecule type" value="Genomic_DNA"/>
</dbReference>
<gene>
    <name evidence="7" type="ORF">ACFS7Z_25475</name>
</gene>
<organism evidence="7 8">
    <name type="scientific">Pontibacter toksunensis</name>
    <dbReference type="NCBI Taxonomy" id="1332631"/>
    <lineage>
        <taxon>Bacteria</taxon>
        <taxon>Pseudomonadati</taxon>
        <taxon>Bacteroidota</taxon>
        <taxon>Cytophagia</taxon>
        <taxon>Cytophagales</taxon>
        <taxon>Hymenobacteraceae</taxon>
        <taxon>Pontibacter</taxon>
    </lineage>
</organism>
<sequence length="183" mass="20295">MFFKGKIALAPLAGVDESSWEVRFIKSQIEDIYGFEVDVLDRQKMPKSAYDSPPGYNASLLLDYLTAAMPNKYDKIMGVTDSSIYATKEDSSNWAVNGLSYNGGVACVISTHAFGIKKLNGGRYERRLAKASLHELGHTLGLPHCDNTPSCFMTEAREQVKTIDSEEIILCRSCKRLIAFAQN</sequence>
<dbReference type="RefSeq" id="WP_377491694.1">
    <property type="nucleotide sequence ID" value="NZ_JBHUOX010000039.1"/>
</dbReference>
<dbReference type="PANTHER" id="PTHR15910:SF1">
    <property type="entry name" value="ARCHAEMETZINCIN-2"/>
    <property type="match status" value="1"/>
</dbReference>
<evidence type="ECO:0000256" key="5">
    <source>
        <dbReference type="ARBA" id="ARBA00022833"/>
    </source>
</evidence>
<evidence type="ECO:0000313" key="7">
    <source>
        <dbReference type="EMBL" id="MFD3003732.1"/>
    </source>
</evidence>
<dbReference type="SUPFAM" id="SSF55486">
    <property type="entry name" value="Metalloproteases ('zincins'), catalytic domain"/>
    <property type="match status" value="1"/>
</dbReference>
<keyword evidence="4" id="KW-0378">Hydrolase</keyword>
<comment type="caution">
    <text evidence="7">The sequence shown here is derived from an EMBL/GenBank/DDBJ whole genome shotgun (WGS) entry which is preliminary data.</text>
</comment>
<keyword evidence="8" id="KW-1185">Reference proteome</keyword>
<dbReference type="Proteomes" id="UP001597641">
    <property type="component" value="Unassembled WGS sequence"/>
</dbReference>
<proteinExistence type="predicted"/>
<reference evidence="8" key="1">
    <citation type="journal article" date="2019" name="Int. J. Syst. Evol. Microbiol.">
        <title>The Global Catalogue of Microorganisms (GCM) 10K type strain sequencing project: providing services to taxonomists for standard genome sequencing and annotation.</title>
        <authorList>
            <consortium name="The Broad Institute Genomics Platform"/>
            <consortium name="The Broad Institute Genome Sequencing Center for Infectious Disease"/>
            <person name="Wu L."/>
            <person name="Ma J."/>
        </authorList>
    </citation>
    <scope>NUCLEOTIDE SEQUENCE [LARGE SCALE GENOMIC DNA]</scope>
    <source>
        <strain evidence="8">KCTC 23984</strain>
    </source>
</reference>
<evidence type="ECO:0000256" key="4">
    <source>
        <dbReference type="ARBA" id="ARBA00022801"/>
    </source>
</evidence>
<protein>
    <recommendedName>
        <fullName evidence="9">Archaemetzincin</fullName>
    </recommendedName>
</protein>
<evidence type="ECO:0000313" key="8">
    <source>
        <dbReference type="Proteomes" id="UP001597641"/>
    </source>
</evidence>
<evidence type="ECO:0000256" key="3">
    <source>
        <dbReference type="ARBA" id="ARBA00022723"/>
    </source>
</evidence>
<dbReference type="InterPro" id="IPR012962">
    <property type="entry name" value="Pept_M54_archaemetzincn"/>
</dbReference>
<evidence type="ECO:0008006" key="9">
    <source>
        <dbReference type="Google" id="ProtNLM"/>
    </source>
</evidence>
<evidence type="ECO:0000256" key="6">
    <source>
        <dbReference type="ARBA" id="ARBA00023049"/>
    </source>
</evidence>
<dbReference type="Gene3D" id="3.40.390.10">
    <property type="entry name" value="Collagenase (Catalytic Domain)"/>
    <property type="match status" value="1"/>
</dbReference>
<evidence type="ECO:0000256" key="2">
    <source>
        <dbReference type="ARBA" id="ARBA00022670"/>
    </source>
</evidence>
<keyword evidence="2" id="KW-0645">Protease</keyword>
<dbReference type="InterPro" id="IPR024079">
    <property type="entry name" value="MetalloPept_cat_dom_sf"/>
</dbReference>
<keyword evidence="5" id="KW-0862">Zinc</keyword>
<dbReference type="CDD" id="cd11375">
    <property type="entry name" value="Peptidase_M54"/>
    <property type="match status" value="1"/>
</dbReference>